<name>A0A9Q1H0A9_9CARY</name>
<dbReference type="EMBL" id="JAKOGI010001016">
    <property type="protein sequence ID" value="KAJ8428370.1"/>
    <property type="molecule type" value="Genomic_DNA"/>
</dbReference>
<feature type="domain" description="hAT-like transposase RNase-H fold" evidence="1">
    <location>
        <begin position="174"/>
        <end position="246"/>
    </location>
</feature>
<organism evidence="2 3">
    <name type="scientific">Carnegiea gigantea</name>
    <dbReference type="NCBI Taxonomy" id="171969"/>
    <lineage>
        <taxon>Eukaryota</taxon>
        <taxon>Viridiplantae</taxon>
        <taxon>Streptophyta</taxon>
        <taxon>Embryophyta</taxon>
        <taxon>Tracheophyta</taxon>
        <taxon>Spermatophyta</taxon>
        <taxon>Magnoliopsida</taxon>
        <taxon>eudicotyledons</taxon>
        <taxon>Gunneridae</taxon>
        <taxon>Pentapetalae</taxon>
        <taxon>Caryophyllales</taxon>
        <taxon>Cactineae</taxon>
        <taxon>Cactaceae</taxon>
        <taxon>Cactoideae</taxon>
        <taxon>Echinocereeae</taxon>
        <taxon>Carnegiea</taxon>
    </lineage>
</organism>
<reference evidence="2" key="1">
    <citation type="submission" date="2022-04" db="EMBL/GenBank/DDBJ databases">
        <title>Carnegiea gigantea Genome sequencing and assembly v2.</title>
        <authorList>
            <person name="Copetti D."/>
            <person name="Sanderson M.J."/>
            <person name="Burquez A."/>
            <person name="Wojciechowski M.F."/>
        </authorList>
    </citation>
    <scope>NUCLEOTIDE SEQUENCE</scope>
    <source>
        <strain evidence="2">SGP5-SGP5p</strain>
        <tissue evidence="2">Aerial part</tissue>
    </source>
</reference>
<comment type="caution">
    <text evidence="2">The sequence shown here is derived from an EMBL/GenBank/DDBJ whole genome shotgun (WGS) entry which is preliminary data.</text>
</comment>
<dbReference type="Pfam" id="PF14372">
    <property type="entry name" value="hAT-like_RNase-H"/>
    <property type="match status" value="1"/>
</dbReference>
<dbReference type="OrthoDB" id="1607513at2759"/>
<gene>
    <name evidence="2" type="ORF">Cgig2_012517</name>
</gene>
<sequence>MTHSGEATLSLSRLSHSSSLSESTLPRSGALRPCITQARLCEILGARSLTVSGVHRRLRRRLSLVNYELPTGEATLSLSRLSHSSSLSESTLPRSGALRPCVTQARLCEILGARSLTVSGVHRWLRRRLSLVNYEPPTAQQISMEDHINLEEQSNASSGSACPTKTNMEQVKPGDMALQMHKKVDDYYGDWAKTNLMVLIAVVFDPHYKLKIVRFSFRKLYPNDFAKSDRVYDNLYNVLKRLYGSYSSCVNVDKDDHNGSSSPIHADHSQMSLNNDTLKELYS</sequence>
<dbReference type="InterPro" id="IPR025525">
    <property type="entry name" value="hAT-like_transposase_RNase-H"/>
</dbReference>
<evidence type="ECO:0000313" key="3">
    <source>
        <dbReference type="Proteomes" id="UP001153076"/>
    </source>
</evidence>
<dbReference type="GO" id="GO:0003677">
    <property type="term" value="F:DNA binding"/>
    <property type="evidence" value="ECO:0007669"/>
    <property type="project" value="InterPro"/>
</dbReference>
<proteinExistence type="predicted"/>
<protein>
    <recommendedName>
        <fullName evidence="1">hAT-like transposase RNase-H fold domain-containing protein</fullName>
    </recommendedName>
</protein>
<evidence type="ECO:0000313" key="2">
    <source>
        <dbReference type="EMBL" id="KAJ8428370.1"/>
    </source>
</evidence>
<keyword evidence="3" id="KW-1185">Reference proteome</keyword>
<dbReference type="AlphaFoldDB" id="A0A9Q1H0A9"/>
<dbReference type="Proteomes" id="UP001153076">
    <property type="component" value="Unassembled WGS sequence"/>
</dbReference>
<accession>A0A9Q1H0A9</accession>
<evidence type="ECO:0000259" key="1">
    <source>
        <dbReference type="Pfam" id="PF14372"/>
    </source>
</evidence>